<dbReference type="Proteomes" id="UP000219327">
    <property type="component" value="Unassembled WGS sequence"/>
</dbReference>
<dbReference type="AlphaFoldDB" id="A0A2A5WX81"/>
<dbReference type="PROSITE" id="PS50263">
    <property type="entry name" value="CN_HYDROLASE"/>
    <property type="match status" value="1"/>
</dbReference>
<comment type="caution">
    <text evidence="2">The sequence shown here is derived from an EMBL/GenBank/DDBJ whole genome shotgun (WGS) entry which is preliminary data.</text>
</comment>
<dbReference type="Gene3D" id="3.60.110.10">
    <property type="entry name" value="Carbon-nitrogen hydrolase"/>
    <property type="match status" value="1"/>
</dbReference>
<evidence type="ECO:0000259" key="1">
    <source>
        <dbReference type="PROSITE" id="PS50263"/>
    </source>
</evidence>
<reference evidence="2 3" key="1">
    <citation type="submission" date="2017-08" db="EMBL/GenBank/DDBJ databases">
        <title>Fine stratification of microbial communities through a metagenomic profile of the photic zone.</title>
        <authorList>
            <person name="Haro-Moreno J.M."/>
            <person name="Lopez-Perez M."/>
            <person name="De La Torre J."/>
            <person name="Picazo A."/>
            <person name="Camacho A."/>
            <person name="Rodriguez-Valera F."/>
        </authorList>
    </citation>
    <scope>NUCLEOTIDE SEQUENCE [LARGE SCALE GENOMIC DNA]</scope>
    <source>
        <strain evidence="2">MED-G24</strain>
    </source>
</reference>
<name>A0A2A5WX81_9GAMM</name>
<gene>
    <name evidence="2" type="ORF">CNE99_02720</name>
</gene>
<dbReference type="SUPFAM" id="SSF56317">
    <property type="entry name" value="Carbon-nitrogen hydrolase"/>
    <property type="match status" value="1"/>
</dbReference>
<feature type="domain" description="CN hydrolase" evidence="1">
    <location>
        <begin position="1"/>
        <end position="138"/>
    </location>
</feature>
<accession>A0A2A5WX81</accession>
<protein>
    <recommendedName>
        <fullName evidence="1">CN hydrolase domain-containing protein</fullName>
    </recommendedName>
</protein>
<dbReference type="Pfam" id="PF00795">
    <property type="entry name" value="CN_hydrolase"/>
    <property type="match status" value="1"/>
</dbReference>
<organism evidence="2 3">
    <name type="scientific">OM182 bacterium MED-G24</name>
    <dbReference type="NCBI Taxonomy" id="1986255"/>
    <lineage>
        <taxon>Bacteria</taxon>
        <taxon>Pseudomonadati</taxon>
        <taxon>Pseudomonadota</taxon>
        <taxon>Gammaproteobacteria</taxon>
        <taxon>OMG group</taxon>
        <taxon>OM182 clade</taxon>
    </lineage>
</organism>
<evidence type="ECO:0000313" key="2">
    <source>
        <dbReference type="EMBL" id="PDH40827.1"/>
    </source>
</evidence>
<dbReference type="InterPro" id="IPR003010">
    <property type="entry name" value="C-N_Hydrolase"/>
</dbReference>
<evidence type="ECO:0000313" key="3">
    <source>
        <dbReference type="Proteomes" id="UP000219327"/>
    </source>
</evidence>
<dbReference type="EMBL" id="NTKD01000008">
    <property type="protein sequence ID" value="PDH40827.1"/>
    <property type="molecule type" value="Genomic_DNA"/>
</dbReference>
<proteinExistence type="predicted"/>
<dbReference type="InterPro" id="IPR036526">
    <property type="entry name" value="C-N_Hydrolase_sf"/>
</dbReference>
<sequence length="138" mass="15592">MWFVMKRFLRRPRSGSRVVPRVFLQGYFTNKESVTNLAIKMASQEFSDILEFLSDLQVTIVVGFIEKSDAGCAGTEYYNTAVPIRGGRTICRYRKSCLLDGEKDGFDPVRERPTFEVSGQIVGINICELQYCSLATGE</sequence>